<keyword evidence="3" id="KW-0636">Prenylation</keyword>
<dbReference type="Pfam" id="PF00403">
    <property type="entry name" value="HMA"/>
    <property type="match status" value="1"/>
</dbReference>
<evidence type="ECO:0000256" key="1">
    <source>
        <dbReference type="ARBA" id="ARBA00022481"/>
    </source>
</evidence>
<evidence type="ECO:0000256" key="3">
    <source>
        <dbReference type="ARBA" id="ARBA00023289"/>
    </source>
</evidence>
<evidence type="ECO:0000259" key="5">
    <source>
        <dbReference type="PROSITE" id="PS50846"/>
    </source>
</evidence>
<name>A0A0S3R981_PHAAN</name>
<dbReference type="PANTHER" id="PTHR46195:SF18">
    <property type="entry name" value="SUPEROXIDE DISMUTASE 1 COPPER CHAPERONE-LIKE PROTEIN"/>
    <property type="match status" value="1"/>
</dbReference>
<organism evidence="6 7">
    <name type="scientific">Vigna angularis var. angularis</name>
    <dbReference type="NCBI Taxonomy" id="157739"/>
    <lineage>
        <taxon>Eukaryota</taxon>
        <taxon>Viridiplantae</taxon>
        <taxon>Streptophyta</taxon>
        <taxon>Embryophyta</taxon>
        <taxon>Tracheophyta</taxon>
        <taxon>Spermatophyta</taxon>
        <taxon>Magnoliopsida</taxon>
        <taxon>eudicotyledons</taxon>
        <taxon>Gunneridae</taxon>
        <taxon>Pentapetalae</taxon>
        <taxon>rosids</taxon>
        <taxon>fabids</taxon>
        <taxon>Fabales</taxon>
        <taxon>Fabaceae</taxon>
        <taxon>Papilionoideae</taxon>
        <taxon>50 kb inversion clade</taxon>
        <taxon>NPAAA clade</taxon>
        <taxon>indigoferoid/millettioid clade</taxon>
        <taxon>Phaseoleae</taxon>
        <taxon>Vigna</taxon>
    </lineage>
</organism>
<dbReference type="InterPro" id="IPR006121">
    <property type="entry name" value="HMA_dom"/>
</dbReference>
<evidence type="ECO:0000256" key="2">
    <source>
        <dbReference type="ARBA" id="ARBA00022723"/>
    </source>
</evidence>
<keyword evidence="1" id="KW-0488">Methylation</keyword>
<dbReference type="AlphaFoldDB" id="A0A0S3R981"/>
<proteinExistence type="inferred from homology"/>
<dbReference type="Gene3D" id="3.30.70.100">
    <property type="match status" value="1"/>
</dbReference>
<reference evidence="6 7" key="1">
    <citation type="journal article" date="2015" name="Sci. Rep.">
        <title>The power of single molecule real-time sequencing technology in the de novo assembly of a eukaryotic genome.</title>
        <authorList>
            <person name="Sakai H."/>
            <person name="Naito K."/>
            <person name="Ogiso-Tanaka E."/>
            <person name="Takahashi Y."/>
            <person name="Iseki K."/>
            <person name="Muto C."/>
            <person name="Satou K."/>
            <person name="Teruya K."/>
            <person name="Shiroma A."/>
            <person name="Shimoji M."/>
            <person name="Hirano T."/>
            <person name="Itoh T."/>
            <person name="Kaga A."/>
            <person name="Tomooka N."/>
        </authorList>
    </citation>
    <scope>NUCLEOTIDE SEQUENCE [LARGE SCALE GENOMIC DNA]</scope>
    <source>
        <strain evidence="7">cv. Shumari</strain>
    </source>
</reference>
<dbReference type="PROSITE" id="PS50846">
    <property type="entry name" value="HMA_2"/>
    <property type="match status" value="1"/>
</dbReference>
<protein>
    <recommendedName>
        <fullName evidence="5">HMA domain-containing protein</fullName>
    </recommendedName>
</protein>
<dbReference type="EMBL" id="AP015034">
    <property type="protein sequence ID" value="BAT77189.1"/>
    <property type="molecule type" value="Genomic_DNA"/>
</dbReference>
<accession>A0A0S3R981</accession>
<evidence type="ECO:0000313" key="6">
    <source>
        <dbReference type="EMBL" id="BAT77189.1"/>
    </source>
</evidence>
<keyword evidence="2" id="KW-0479">Metal-binding</keyword>
<dbReference type="SUPFAM" id="SSF55008">
    <property type="entry name" value="HMA, heavy metal-associated domain"/>
    <property type="match status" value="1"/>
</dbReference>
<gene>
    <name evidence="6" type="primary">Vigan.01G528400</name>
    <name evidence="6" type="ORF">VIGAN_01528400</name>
</gene>
<keyword evidence="3" id="KW-0449">Lipoprotein</keyword>
<dbReference type="GO" id="GO:0046872">
    <property type="term" value="F:metal ion binding"/>
    <property type="evidence" value="ECO:0007669"/>
    <property type="project" value="UniProtKB-KW"/>
</dbReference>
<dbReference type="PANTHER" id="PTHR46195">
    <property type="entry name" value="HEAVY METAL-ASSOCIATED ISOPRENYLATED PLANT PROTEIN 7"/>
    <property type="match status" value="1"/>
</dbReference>
<feature type="domain" description="HMA" evidence="5">
    <location>
        <begin position="12"/>
        <end position="76"/>
    </location>
</feature>
<keyword evidence="7" id="KW-1185">Reference proteome</keyword>
<dbReference type="InterPro" id="IPR044577">
    <property type="entry name" value="HIPP4/7/8/17/18/19"/>
</dbReference>
<dbReference type="InterPro" id="IPR036163">
    <property type="entry name" value="HMA_dom_sf"/>
</dbReference>
<evidence type="ECO:0000256" key="4">
    <source>
        <dbReference type="ARBA" id="ARBA00024045"/>
    </source>
</evidence>
<dbReference type="Proteomes" id="UP000291084">
    <property type="component" value="Chromosome 1"/>
</dbReference>
<dbReference type="OrthoDB" id="1927097at2759"/>
<comment type="similarity">
    <text evidence="4">Belongs to the HIPP family.</text>
</comment>
<evidence type="ECO:0000313" key="7">
    <source>
        <dbReference type="Proteomes" id="UP000291084"/>
    </source>
</evidence>
<sequence length="130" mass="15101">MGKNKKIEQKKLITVEYKVWMYCNECERIVAKTMIKCKGVEKFITNMNKNLVVVTGRIDPIKVKKKLKKKTGKRVEIVRNEDEEEAKDESHESDKQLVVMYQFALENDCCIETEATMILSDENPHACALM</sequence>